<dbReference type="Pfam" id="PF12848">
    <property type="entry name" value="ABC_tran_Xtn"/>
    <property type="match status" value="1"/>
</dbReference>
<gene>
    <name evidence="7" type="ORF">DW099_01395</name>
</gene>
<proteinExistence type="predicted"/>
<dbReference type="STRING" id="1776384.GCA_900086585_02557"/>
<dbReference type="PROSITE" id="PS50893">
    <property type="entry name" value="ABC_TRANSPORTER_2"/>
    <property type="match status" value="2"/>
</dbReference>
<reference evidence="7 8" key="1">
    <citation type="submission" date="2018-08" db="EMBL/GenBank/DDBJ databases">
        <title>A genome reference for cultivated species of the human gut microbiota.</title>
        <authorList>
            <person name="Zou Y."/>
            <person name="Xue W."/>
            <person name="Luo G."/>
        </authorList>
    </citation>
    <scope>NUCLEOTIDE SEQUENCE [LARGE SCALE GENOMIC DNA]</scope>
    <source>
        <strain evidence="7 8">AM07-24</strain>
    </source>
</reference>
<evidence type="ECO:0000313" key="7">
    <source>
        <dbReference type="EMBL" id="RHJ89256.1"/>
    </source>
</evidence>
<dbReference type="CDD" id="cd03221">
    <property type="entry name" value="ABCF_EF-3"/>
    <property type="match status" value="2"/>
</dbReference>
<feature type="region of interest" description="Disordered" evidence="5">
    <location>
        <begin position="495"/>
        <end position="531"/>
    </location>
</feature>
<evidence type="ECO:0000256" key="5">
    <source>
        <dbReference type="SAM" id="MobiDB-lite"/>
    </source>
</evidence>
<evidence type="ECO:0000259" key="6">
    <source>
        <dbReference type="PROSITE" id="PS50893"/>
    </source>
</evidence>
<feature type="domain" description="ABC transporter" evidence="6">
    <location>
        <begin position="4"/>
        <end position="218"/>
    </location>
</feature>
<dbReference type="PANTHER" id="PTHR42855">
    <property type="entry name" value="ABC TRANSPORTER ATP-BINDING SUBUNIT"/>
    <property type="match status" value="1"/>
</dbReference>
<keyword evidence="2" id="KW-0547">Nucleotide-binding</keyword>
<dbReference type="AlphaFoldDB" id="A0A415E653"/>
<keyword evidence="4" id="KW-0175">Coiled coil</keyword>
<dbReference type="Gene3D" id="1.10.287.380">
    <property type="entry name" value="Valyl-tRNA synthetase, C-terminal domain"/>
    <property type="match status" value="1"/>
</dbReference>
<dbReference type="InterPro" id="IPR017871">
    <property type="entry name" value="ABC_transporter-like_CS"/>
</dbReference>
<keyword evidence="1" id="KW-0677">Repeat</keyword>
<protein>
    <submittedName>
        <fullName evidence="7">ABC transporter ATP-binding protein</fullName>
    </submittedName>
</protein>
<dbReference type="GO" id="GO:0003677">
    <property type="term" value="F:DNA binding"/>
    <property type="evidence" value="ECO:0007669"/>
    <property type="project" value="InterPro"/>
</dbReference>
<feature type="coiled-coil region" evidence="4">
    <location>
        <begin position="534"/>
        <end position="585"/>
    </location>
</feature>
<keyword evidence="8" id="KW-1185">Reference proteome</keyword>
<dbReference type="InterPro" id="IPR032524">
    <property type="entry name" value="ABC_tran_C"/>
</dbReference>
<evidence type="ECO:0000256" key="2">
    <source>
        <dbReference type="ARBA" id="ARBA00022741"/>
    </source>
</evidence>
<organism evidence="7 8">
    <name type="scientific">Emergencia timonensis</name>
    <dbReference type="NCBI Taxonomy" id="1776384"/>
    <lineage>
        <taxon>Bacteria</taxon>
        <taxon>Bacillati</taxon>
        <taxon>Bacillota</taxon>
        <taxon>Clostridia</taxon>
        <taxon>Peptostreptococcales</taxon>
        <taxon>Anaerovoracaceae</taxon>
        <taxon>Emergencia</taxon>
    </lineage>
</organism>
<dbReference type="RefSeq" id="WP_118333357.1">
    <property type="nucleotide sequence ID" value="NZ_AP025567.1"/>
</dbReference>
<dbReference type="InterPro" id="IPR051309">
    <property type="entry name" value="ABCF_ATPase"/>
</dbReference>
<dbReference type="InterPro" id="IPR003439">
    <property type="entry name" value="ABC_transporter-like_ATP-bd"/>
</dbReference>
<evidence type="ECO:0000256" key="3">
    <source>
        <dbReference type="ARBA" id="ARBA00022840"/>
    </source>
</evidence>
<dbReference type="SUPFAM" id="SSF52540">
    <property type="entry name" value="P-loop containing nucleoside triphosphate hydrolases"/>
    <property type="match status" value="2"/>
</dbReference>
<dbReference type="GO" id="GO:0016887">
    <property type="term" value="F:ATP hydrolysis activity"/>
    <property type="evidence" value="ECO:0007669"/>
    <property type="project" value="InterPro"/>
</dbReference>
<keyword evidence="3 7" id="KW-0067">ATP-binding</keyword>
<dbReference type="PANTHER" id="PTHR42855:SF1">
    <property type="entry name" value="ABC TRANSPORTER DOMAIN-CONTAINING PROTEIN"/>
    <property type="match status" value="1"/>
</dbReference>
<evidence type="ECO:0000313" key="8">
    <source>
        <dbReference type="Proteomes" id="UP000284841"/>
    </source>
</evidence>
<dbReference type="InterPro" id="IPR037118">
    <property type="entry name" value="Val-tRNA_synth_C_sf"/>
</dbReference>
<dbReference type="EMBL" id="QRMS01000001">
    <property type="protein sequence ID" value="RHJ89256.1"/>
    <property type="molecule type" value="Genomic_DNA"/>
</dbReference>
<dbReference type="OrthoDB" id="9801441at2"/>
<sequence>MILLTAEKIKKSYTEKPLLTSIDLTINDDDKIGLIGVNGSGKSTLLKIIAGAIEPEGGVITKGKELRSAYLPQNPDFDENLSVMDQAVRYLETISPHFEFYQCQSMLTKLGIADFDQKMGELSGGQRKRVAMAAVLTAESNLLILDEPTNHMDNDIIIWLEEFLIGYRGAIFMITHDRYFLDRVTGRIAEIDGGKLYSYDGNYDYYLETKGARKEMQLASERKRQAIYKKELAWIRRGAQARTTKAKGRIQRFQELEDNKLVVDETSLELNTISSRLGKKIIEIDSLSKAYGEKVLFSDFSYTLLRNDRIGIIGPNGCGKSTLLNTIMGRIKPDSGQVVIGDTVNIGYFSQENQALDETSRVIKYIADISDNIKTSEGSFSASQMLERFLFPPQMHSVEIGRLSGGEKRRLYLLSILMTAPNVLILDEPTNDLDIETLTILEDYLDDFSGAVIVCSHDRYFLDRVTRKTFAFQGQGHMKEYNGGYSDYEIKRREEQAQEKQAQRLKGKSAGAERTRTQQRPQKPKFSYKEQREYETIDEDIAALENRIAETETEMLQNATDFPRLAKLTEEKEELEGRLMEKMDRWEYLSELAEKIASYKK</sequence>
<evidence type="ECO:0000256" key="4">
    <source>
        <dbReference type="SAM" id="Coils"/>
    </source>
</evidence>
<dbReference type="FunFam" id="3.40.50.300:FF:000309">
    <property type="entry name" value="ABC transporter ATP-binding protein"/>
    <property type="match status" value="1"/>
</dbReference>
<dbReference type="GO" id="GO:0005524">
    <property type="term" value="F:ATP binding"/>
    <property type="evidence" value="ECO:0007669"/>
    <property type="project" value="UniProtKB-KW"/>
</dbReference>
<dbReference type="InterPro" id="IPR032781">
    <property type="entry name" value="ABC_tran_Xtn"/>
</dbReference>
<dbReference type="Pfam" id="PF16326">
    <property type="entry name" value="ABC_tran_CTD"/>
    <property type="match status" value="1"/>
</dbReference>
<evidence type="ECO:0000256" key="1">
    <source>
        <dbReference type="ARBA" id="ARBA00022737"/>
    </source>
</evidence>
<dbReference type="InterPro" id="IPR003593">
    <property type="entry name" value="AAA+_ATPase"/>
</dbReference>
<dbReference type="InterPro" id="IPR027417">
    <property type="entry name" value="P-loop_NTPase"/>
</dbReference>
<dbReference type="FunFam" id="3.40.50.300:FF:000011">
    <property type="entry name" value="Putative ABC transporter ATP-binding component"/>
    <property type="match status" value="1"/>
</dbReference>
<dbReference type="SMART" id="SM00382">
    <property type="entry name" value="AAA"/>
    <property type="match status" value="2"/>
</dbReference>
<accession>A0A415E653</accession>
<comment type="caution">
    <text evidence="7">The sequence shown here is derived from an EMBL/GenBank/DDBJ whole genome shotgun (WGS) entry which is preliminary data.</text>
</comment>
<dbReference type="Pfam" id="PF00005">
    <property type="entry name" value="ABC_tran"/>
    <property type="match status" value="2"/>
</dbReference>
<feature type="domain" description="ABC transporter" evidence="6">
    <location>
        <begin position="282"/>
        <end position="500"/>
    </location>
</feature>
<name>A0A415E653_9FIRM</name>
<dbReference type="Gene3D" id="3.40.50.300">
    <property type="entry name" value="P-loop containing nucleotide triphosphate hydrolases"/>
    <property type="match status" value="2"/>
</dbReference>
<dbReference type="Proteomes" id="UP000284841">
    <property type="component" value="Unassembled WGS sequence"/>
</dbReference>
<dbReference type="PROSITE" id="PS00211">
    <property type="entry name" value="ABC_TRANSPORTER_1"/>
    <property type="match status" value="1"/>
</dbReference>